<evidence type="ECO:0000313" key="2">
    <source>
        <dbReference type="Proteomes" id="UP001500367"/>
    </source>
</evidence>
<evidence type="ECO:0000313" key="1">
    <source>
        <dbReference type="EMBL" id="GAA4076107.1"/>
    </source>
</evidence>
<dbReference type="Gene3D" id="3.40.50.150">
    <property type="entry name" value="Vaccinia Virus protein VP39"/>
    <property type="match status" value="1"/>
</dbReference>
<dbReference type="PANTHER" id="PTHR40036:SF1">
    <property type="entry name" value="MACROCIN O-METHYLTRANSFERASE"/>
    <property type="match status" value="1"/>
</dbReference>
<dbReference type="InterPro" id="IPR008884">
    <property type="entry name" value="TylF_MeTrfase"/>
</dbReference>
<sequence>MDKLYDLNRKFEYENGFYATADPSRFSKILTHLEFFKQTSNVRGEIVEFGIFKGNSFFRWIKFRDLLEQTNSRKVIGFDIFGDFPEAHFEEDKDKRDAFVAETNGGKSISFEEINELLEKQGLNKNVDIIKGDILVTLDDYLEKNPHLKISLLHIDVDLYEPTKHILEKLYDKVTTGGIIILDDYGAFAGTNKAVDDFFKGKATVKKLPYSHAISYLVKE</sequence>
<comment type="caution">
    <text evidence="1">The sequence shown here is derived from an EMBL/GenBank/DDBJ whole genome shotgun (WGS) entry which is preliminary data.</text>
</comment>
<protein>
    <recommendedName>
        <fullName evidence="3">dTDP-6-deoxy-L-hexose 3-O-methyltransferase</fullName>
    </recommendedName>
</protein>
<organism evidence="1 2">
    <name type="scientific">Flavobacterium cheonanense</name>
    <dbReference type="NCBI Taxonomy" id="706183"/>
    <lineage>
        <taxon>Bacteria</taxon>
        <taxon>Pseudomonadati</taxon>
        <taxon>Bacteroidota</taxon>
        <taxon>Flavobacteriia</taxon>
        <taxon>Flavobacteriales</taxon>
        <taxon>Flavobacteriaceae</taxon>
        <taxon>Flavobacterium</taxon>
    </lineage>
</organism>
<dbReference type="InterPro" id="IPR029063">
    <property type="entry name" value="SAM-dependent_MTases_sf"/>
</dbReference>
<evidence type="ECO:0008006" key="3">
    <source>
        <dbReference type="Google" id="ProtNLM"/>
    </source>
</evidence>
<dbReference type="Pfam" id="PF05711">
    <property type="entry name" value="TylF"/>
    <property type="match status" value="1"/>
</dbReference>
<gene>
    <name evidence="1" type="ORF">GCM10022389_22400</name>
</gene>
<dbReference type="RefSeq" id="WP_344816797.1">
    <property type="nucleotide sequence ID" value="NZ_BAABCT010000006.1"/>
</dbReference>
<dbReference type="PANTHER" id="PTHR40036">
    <property type="entry name" value="MACROCIN O-METHYLTRANSFERASE"/>
    <property type="match status" value="1"/>
</dbReference>
<dbReference type="SUPFAM" id="SSF53335">
    <property type="entry name" value="S-adenosyl-L-methionine-dependent methyltransferases"/>
    <property type="match status" value="1"/>
</dbReference>
<dbReference type="Proteomes" id="UP001500367">
    <property type="component" value="Unassembled WGS sequence"/>
</dbReference>
<dbReference type="EMBL" id="BAABCT010000006">
    <property type="protein sequence ID" value="GAA4076107.1"/>
    <property type="molecule type" value="Genomic_DNA"/>
</dbReference>
<keyword evidence="2" id="KW-1185">Reference proteome</keyword>
<reference evidence="2" key="1">
    <citation type="journal article" date="2019" name="Int. J. Syst. Evol. Microbiol.">
        <title>The Global Catalogue of Microorganisms (GCM) 10K type strain sequencing project: providing services to taxonomists for standard genome sequencing and annotation.</title>
        <authorList>
            <consortium name="The Broad Institute Genomics Platform"/>
            <consortium name="The Broad Institute Genome Sequencing Center for Infectious Disease"/>
            <person name="Wu L."/>
            <person name="Ma J."/>
        </authorList>
    </citation>
    <scope>NUCLEOTIDE SEQUENCE [LARGE SCALE GENOMIC DNA]</scope>
    <source>
        <strain evidence="2">JCM 17069</strain>
    </source>
</reference>
<proteinExistence type="predicted"/>
<accession>A0ABP7VXR6</accession>
<name>A0ABP7VXR6_9FLAO</name>